<organism evidence="2 3">
    <name type="scientific">Folsomia candida</name>
    <name type="common">Springtail</name>
    <dbReference type="NCBI Taxonomy" id="158441"/>
    <lineage>
        <taxon>Eukaryota</taxon>
        <taxon>Metazoa</taxon>
        <taxon>Ecdysozoa</taxon>
        <taxon>Arthropoda</taxon>
        <taxon>Hexapoda</taxon>
        <taxon>Collembola</taxon>
        <taxon>Entomobryomorpha</taxon>
        <taxon>Isotomoidea</taxon>
        <taxon>Isotomidae</taxon>
        <taxon>Proisotominae</taxon>
        <taxon>Folsomia</taxon>
    </lineage>
</organism>
<sequence>MNQHPSFMLGGYLTFTNKAIKASLDSHKTTRLPNVDPDSTVAKPICSYITSNFRPDPMASINTNKRDNKQTNNLRGSVASKNFPTKYSAPPSGHLSRSRISPDESKISTHPPVKFHNDYVNNLFVSLGRLQEEESRSKKYPMDIWSICDQWGISNIRIKLDENINATFRGWATEGFRFGQDFCFENAIERIYWEMYQENPDNRRLCNEYQDSLILRKRNRVLIVRAAIETLKEFMQEVNQTSGSSNRDYRLSIASSNRQLLASETFLYIVRNPNPNRQDFQFYQRLIQTGSEALFSQFYATMVHDLISECFTELQKRVDVNFMHCLKYLKIAQELGNKYIRTLRSFRYCRNGINIINDELLQNFVALVDVSIDTFSSRIFQSLDEMQEYADKKMMSLVAKYNEGMLAHVSTNENSIVTAHKKMCSDAITMFFMELENCKHCTAELREYFVTKLKLRLDADFAIHLERCKARKIERHSAEVVEPGWDTYAIIYLELDKISFVFVSNEEGYHQRNIKQIKGSEHVIITKDNEAFVGDLVTFSSQRIDRKKLVQSLLSCREKKADTELFFAILFKHIVQLRGDHVVDKLVLILTQNFTCTFSTLVQNALETAHVKDSIVINDAYNLPVSKKVGKYNHELDRCFSSCLFVLHETRFEKGRLDEKVLSYFDLHERRLRMTISHMDSKSRAESKKIYVTNFLTRRINFKILKTSTISFSEVIDKREENYLGYLEVKGQTKNATCTFSCHISPSLNFGVRVEERDDCSISWTRTTRKNQREDSVRIKNNRAELEKVSFSKDMVPNPVQILKNVVLRVEHNLRHHPGLKQFTVNRITKEVVAAEEIIKDAGDPDRIQDKIKLLEKSIPLWFKSV</sequence>
<comment type="caution">
    <text evidence="2">The sequence shown here is derived from an EMBL/GenBank/DDBJ whole genome shotgun (WGS) entry which is preliminary data.</text>
</comment>
<evidence type="ECO:0000256" key="1">
    <source>
        <dbReference type="SAM" id="MobiDB-lite"/>
    </source>
</evidence>
<protein>
    <submittedName>
        <fullName evidence="2">Uncharacterized protein</fullName>
    </submittedName>
</protein>
<dbReference type="EMBL" id="LNIX01000044">
    <property type="protein sequence ID" value="OXA38724.1"/>
    <property type="molecule type" value="Genomic_DNA"/>
</dbReference>
<evidence type="ECO:0000313" key="3">
    <source>
        <dbReference type="Proteomes" id="UP000198287"/>
    </source>
</evidence>
<keyword evidence="3" id="KW-1185">Reference proteome</keyword>
<feature type="region of interest" description="Disordered" evidence="1">
    <location>
        <begin position="57"/>
        <end position="107"/>
    </location>
</feature>
<reference evidence="2 3" key="1">
    <citation type="submission" date="2015-12" db="EMBL/GenBank/DDBJ databases">
        <title>The genome of Folsomia candida.</title>
        <authorList>
            <person name="Faddeeva A."/>
            <person name="Derks M.F."/>
            <person name="Anvar Y."/>
            <person name="Smit S."/>
            <person name="Van Straalen N."/>
            <person name="Roelofs D."/>
        </authorList>
    </citation>
    <scope>NUCLEOTIDE SEQUENCE [LARGE SCALE GENOMIC DNA]</scope>
    <source>
        <strain evidence="2 3">VU population</strain>
        <tissue evidence="2">Whole body</tissue>
    </source>
</reference>
<evidence type="ECO:0000313" key="2">
    <source>
        <dbReference type="EMBL" id="OXA38724.1"/>
    </source>
</evidence>
<dbReference type="AlphaFoldDB" id="A0A226D1I0"/>
<feature type="compositionally biased region" description="Polar residues" evidence="1">
    <location>
        <begin position="70"/>
        <end position="85"/>
    </location>
</feature>
<accession>A0A226D1I0</accession>
<name>A0A226D1I0_FOLCA</name>
<proteinExistence type="predicted"/>
<gene>
    <name evidence="2" type="ORF">Fcan01_26545</name>
</gene>
<dbReference type="Proteomes" id="UP000198287">
    <property type="component" value="Unassembled WGS sequence"/>
</dbReference>